<dbReference type="GO" id="GO:0006813">
    <property type="term" value="P:potassium ion transport"/>
    <property type="evidence" value="ECO:0007669"/>
    <property type="project" value="InterPro"/>
</dbReference>
<keyword evidence="5 8" id="KW-0812">Transmembrane</keyword>
<dbReference type="SUPFAM" id="SSF116726">
    <property type="entry name" value="TrkA C-terminal domain-like"/>
    <property type="match status" value="1"/>
</dbReference>
<name>A0A0A2WIN0_9GAMM</name>
<gene>
    <name evidence="10" type="ORF">LF41_2218</name>
</gene>
<dbReference type="GO" id="GO:0005886">
    <property type="term" value="C:plasma membrane"/>
    <property type="evidence" value="ECO:0007669"/>
    <property type="project" value="UniProtKB-SubCell"/>
</dbReference>
<dbReference type="InterPro" id="IPR050144">
    <property type="entry name" value="AAE_transporter"/>
</dbReference>
<dbReference type="PATRIC" id="fig|1300345.3.peg.798"/>
<dbReference type="PANTHER" id="PTHR30445">
    <property type="entry name" value="K(+)_H(+) ANTIPORTER SUBUNIT KHTT"/>
    <property type="match status" value="1"/>
</dbReference>
<feature type="transmembrane region" description="Helical" evidence="8">
    <location>
        <begin position="38"/>
        <end position="57"/>
    </location>
</feature>
<comment type="subcellular location">
    <subcellularLocation>
        <location evidence="1">Cell membrane</location>
        <topology evidence="1">Multi-pass membrane protein</topology>
    </subcellularLocation>
</comment>
<evidence type="ECO:0000256" key="4">
    <source>
        <dbReference type="ARBA" id="ARBA00022475"/>
    </source>
</evidence>
<evidence type="ECO:0000256" key="2">
    <source>
        <dbReference type="ARBA" id="ARBA00009854"/>
    </source>
</evidence>
<dbReference type="GO" id="GO:0008324">
    <property type="term" value="F:monoatomic cation transmembrane transporter activity"/>
    <property type="evidence" value="ECO:0007669"/>
    <property type="project" value="InterPro"/>
</dbReference>
<dbReference type="AlphaFoldDB" id="A0A0A2WIN0"/>
<accession>A0A0A2WIN0</accession>
<evidence type="ECO:0000259" key="9">
    <source>
        <dbReference type="PROSITE" id="PS51202"/>
    </source>
</evidence>
<dbReference type="RefSeq" id="WP_036166350.1">
    <property type="nucleotide sequence ID" value="NZ_JRKJ01000004.1"/>
</dbReference>
<dbReference type="EMBL" id="JRKJ01000004">
    <property type="protein sequence ID" value="KGQ20051.1"/>
    <property type="molecule type" value="Genomic_DNA"/>
</dbReference>
<feature type="transmembrane region" description="Helical" evidence="8">
    <location>
        <begin position="413"/>
        <end position="434"/>
    </location>
</feature>
<comment type="caution">
    <text evidence="10">The sequence shown here is derived from an EMBL/GenBank/DDBJ whole genome shotgun (WGS) entry which is preliminary data.</text>
</comment>
<evidence type="ECO:0000256" key="6">
    <source>
        <dbReference type="ARBA" id="ARBA00022989"/>
    </source>
</evidence>
<evidence type="ECO:0000256" key="5">
    <source>
        <dbReference type="ARBA" id="ARBA00022692"/>
    </source>
</evidence>
<dbReference type="eggNOG" id="COG2985">
    <property type="taxonomic scope" value="Bacteria"/>
</dbReference>
<feature type="transmembrane region" description="Helical" evidence="8">
    <location>
        <begin position="454"/>
        <end position="472"/>
    </location>
</feature>
<keyword evidence="4" id="KW-1003">Cell membrane</keyword>
<sequence length="566" mass="59205">MQGFFQFLSENPYILLFFTVGMAVWVGKFSVKGYGLGMVAAAVVVGAALATWASTYGVKLQLDNFAKSLFYYLFMYGVGLRVGPAFFNSLKKDGITFTILAVVCACLGLALVVITAKMLSLPPGAAGGILAGSQTMSAAIGTAEMAVEQGAYKLPAGSTAESVSGMIALGYGVTYIWGTVGIILVCKYLPRWWGVDARKAAKEYEKAHGVQNVDDIGLTGYRAGGIRAYRVENASTAGQSIASLRKTYPQYRVANVVRNGESLGADPEIVLQRGDVVALGGRLEELTANLGLLGPEVADAGALNIPLDQAEVLVTNKALEGKPLVSFAQEAFAGQIGVSRLERSGEPVPLGTDTTLKRFDVLYLTGLKSAVDKVAGMFGKVARPSTSTDLLTLSGGMVLGLLIGKINVPVGDFSVGLGNAGGLLLSGIFVSSIVSRLRYFGSTPNAARNILEDLGLVTFIAIVGINAGATLLEQLTGAIAVKIFIAGFIASTIPPFITWAIGYHVFKINPAVLMGGVAGSRSHSGPAREAAKEIDSSVPWVGFPVGYAVSGVLYTVFGYFAMVLSQ</sequence>
<dbReference type="Proteomes" id="UP000030518">
    <property type="component" value="Unassembled WGS sequence"/>
</dbReference>
<feature type="transmembrane region" description="Helical" evidence="8">
    <location>
        <begin position="69"/>
        <end position="87"/>
    </location>
</feature>
<keyword evidence="11" id="KW-1185">Reference proteome</keyword>
<dbReference type="InterPro" id="IPR006512">
    <property type="entry name" value="YidE_YbjL"/>
</dbReference>
<dbReference type="InterPro" id="IPR006037">
    <property type="entry name" value="RCK_C"/>
</dbReference>
<dbReference type="PROSITE" id="PS51202">
    <property type="entry name" value="RCK_C"/>
    <property type="match status" value="1"/>
</dbReference>
<evidence type="ECO:0000256" key="8">
    <source>
        <dbReference type="SAM" id="Phobius"/>
    </source>
</evidence>
<feature type="transmembrane region" description="Helical" evidence="8">
    <location>
        <begin position="484"/>
        <end position="506"/>
    </location>
</feature>
<dbReference type="Pfam" id="PF06826">
    <property type="entry name" value="Asp-Al_Ex"/>
    <property type="match status" value="2"/>
</dbReference>
<comment type="similarity">
    <text evidence="2">Belongs to the AAE transporter (TC 2.A.81) family.</text>
</comment>
<dbReference type="NCBIfam" id="TIGR01625">
    <property type="entry name" value="YidE_YbjL_dupl"/>
    <property type="match status" value="1"/>
</dbReference>
<evidence type="ECO:0000313" key="10">
    <source>
        <dbReference type="EMBL" id="KGQ20051.1"/>
    </source>
</evidence>
<evidence type="ECO:0000313" key="11">
    <source>
        <dbReference type="Proteomes" id="UP000030518"/>
    </source>
</evidence>
<dbReference type="InterPro" id="IPR036721">
    <property type="entry name" value="RCK_C_sf"/>
</dbReference>
<feature type="transmembrane region" description="Helical" evidence="8">
    <location>
        <begin position="545"/>
        <end position="564"/>
    </location>
</feature>
<proteinExistence type="inferred from homology"/>
<protein>
    <submittedName>
        <fullName evidence="10">Transport protein</fullName>
    </submittedName>
</protein>
<reference evidence="10 11" key="1">
    <citation type="submission" date="2014-09" db="EMBL/GenBank/DDBJ databases">
        <title>Genome sequences of Lysobacter dokdonensis DS-58.</title>
        <authorList>
            <person name="Kim J.F."/>
            <person name="Kwak M.-J."/>
        </authorList>
    </citation>
    <scope>NUCLEOTIDE SEQUENCE [LARGE SCALE GENOMIC DNA]</scope>
    <source>
        <strain evidence="10 11">DS-58</strain>
    </source>
</reference>
<evidence type="ECO:0000256" key="7">
    <source>
        <dbReference type="ARBA" id="ARBA00023136"/>
    </source>
</evidence>
<keyword evidence="7 8" id="KW-0472">Membrane</keyword>
<feature type="transmembrane region" description="Helical" evidence="8">
    <location>
        <begin position="94"/>
        <end position="114"/>
    </location>
</feature>
<keyword evidence="6 8" id="KW-1133">Transmembrane helix</keyword>
<feature type="transmembrane region" description="Helical" evidence="8">
    <location>
        <begin position="12"/>
        <end position="31"/>
    </location>
</feature>
<feature type="domain" description="RCK C-terminal" evidence="9">
    <location>
        <begin position="211"/>
        <end position="296"/>
    </location>
</feature>
<organism evidence="10 11">
    <name type="scientific">Lysobacter dokdonensis DS-58</name>
    <dbReference type="NCBI Taxonomy" id="1300345"/>
    <lineage>
        <taxon>Bacteria</taxon>
        <taxon>Pseudomonadati</taxon>
        <taxon>Pseudomonadota</taxon>
        <taxon>Gammaproteobacteria</taxon>
        <taxon>Lysobacterales</taxon>
        <taxon>Lysobacteraceae</taxon>
        <taxon>Noviluteimonas</taxon>
    </lineage>
</organism>
<dbReference type="OrthoDB" id="5166626at2"/>
<keyword evidence="3" id="KW-0813">Transport</keyword>
<dbReference type="STRING" id="1300345.LF41_2218"/>
<feature type="transmembrane region" description="Helical" evidence="8">
    <location>
        <begin position="168"/>
        <end position="189"/>
    </location>
</feature>
<evidence type="ECO:0000256" key="3">
    <source>
        <dbReference type="ARBA" id="ARBA00022448"/>
    </source>
</evidence>
<evidence type="ECO:0000256" key="1">
    <source>
        <dbReference type="ARBA" id="ARBA00004651"/>
    </source>
</evidence>
<dbReference type="PANTHER" id="PTHR30445:SF9">
    <property type="match status" value="1"/>
</dbReference>